<protein>
    <submittedName>
        <fullName evidence="1">Uncharacterized protein</fullName>
    </submittedName>
</protein>
<dbReference type="Proteomes" id="UP000244940">
    <property type="component" value="Unassembled WGS sequence"/>
</dbReference>
<name>A0A2U2CF10_9RHOB</name>
<comment type="caution">
    <text evidence="1">The sequence shown here is derived from an EMBL/GenBank/DDBJ whole genome shotgun (WGS) entry which is preliminary data.</text>
</comment>
<keyword evidence="2" id="KW-1185">Reference proteome</keyword>
<proteinExistence type="predicted"/>
<dbReference type="OrthoDB" id="7874519at2"/>
<evidence type="ECO:0000313" key="1">
    <source>
        <dbReference type="EMBL" id="PWE30421.1"/>
    </source>
</evidence>
<organism evidence="1 2">
    <name type="scientific">Pararhodobacter marinus</name>
    <dbReference type="NCBI Taxonomy" id="2184063"/>
    <lineage>
        <taxon>Bacteria</taxon>
        <taxon>Pseudomonadati</taxon>
        <taxon>Pseudomonadota</taxon>
        <taxon>Alphaproteobacteria</taxon>
        <taxon>Rhodobacterales</taxon>
        <taxon>Paracoccaceae</taxon>
        <taxon>Pararhodobacter</taxon>
    </lineage>
</organism>
<dbReference type="AlphaFoldDB" id="A0A2U2CF10"/>
<reference evidence="1 2" key="1">
    <citation type="submission" date="2018-05" db="EMBL/GenBank/DDBJ databases">
        <title>Pararhodobacter marina sp. nov., isolated from deep-sea water of the Indian Ocean.</title>
        <authorList>
            <person name="Lai Q.Sr."/>
            <person name="Liu X."/>
            <person name="Shao Z."/>
        </authorList>
    </citation>
    <scope>NUCLEOTIDE SEQUENCE [LARGE SCALE GENOMIC DNA]</scope>
    <source>
        <strain evidence="1 2">CIC4N-9</strain>
    </source>
</reference>
<sequence>MSDGDLIMIYGASTSETDKAERSYVLGFLEIEVRAIRDEDKASKVGMERKSERGWLGRWSHAIPVRRAWRTEEKLMISQIAFNSYRAEAGQALAVHGAELDDDEIEQALKIKVREVNVFGEPPVETQETGAIPFGQVFKPSRAFPGSHGERTANYEDGEAYVYLAVFEGDGHALLNRRKEFGDKSVAMKIGVSNDTKRRLAELNAGIPPAAGGKWTISMISQPFADKKSAEASETLFKERAIPRLESLGREFFWGRLDDANSVFWLLPGMARFSKK</sequence>
<gene>
    <name evidence="1" type="ORF">C4N9_06175</name>
</gene>
<evidence type="ECO:0000313" key="2">
    <source>
        <dbReference type="Proteomes" id="UP000244940"/>
    </source>
</evidence>
<accession>A0A2U2CF10</accession>
<dbReference type="EMBL" id="QEYD01000003">
    <property type="protein sequence ID" value="PWE30421.1"/>
    <property type="molecule type" value="Genomic_DNA"/>
</dbReference>